<keyword evidence="6" id="KW-0106">Calcium</keyword>
<dbReference type="PANTHER" id="PTHR45713:SF6">
    <property type="entry name" value="F5_8 TYPE C DOMAIN-CONTAINING PROTEIN"/>
    <property type="match status" value="1"/>
</dbReference>
<comment type="function">
    <text evidence="1">Acts as a defensive agent. Recognizes blood group fucosylated oligosaccharides including A, B, H and Lewis B-type antigens. Does not recognize Lewis A antigen and has low affinity for monovalent haptens.</text>
</comment>
<accession>A0AAV1Q4R0</accession>
<dbReference type="InterPro" id="IPR008979">
    <property type="entry name" value="Galactose-bd-like_sf"/>
</dbReference>
<dbReference type="Pfam" id="PF00059">
    <property type="entry name" value="Lectin_C"/>
    <property type="match status" value="1"/>
</dbReference>
<dbReference type="SMART" id="SM00607">
    <property type="entry name" value="FTP"/>
    <property type="match status" value="2"/>
</dbReference>
<dbReference type="AlphaFoldDB" id="A0AAV1Q4R0"/>
<keyword evidence="10" id="KW-1185">Reference proteome</keyword>
<dbReference type="Gene3D" id="2.60.120.260">
    <property type="entry name" value="Galactose-binding domain-like"/>
    <property type="match status" value="2"/>
</dbReference>
<keyword evidence="5" id="KW-0430">Lectin</keyword>
<evidence type="ECO:0000256" key="4">
    <source>
        <dbReference type="ARBA" id="ARBA00022723"/>
    </source>
</evidence>
<evidence type="ECO:0000259" key="8">
    <source>
        <dbReference type="PROSITE" id="PS50041"/>
    </source>
</evidence>
<dbReference type="InterPro" id="IPR006585">
    <property type="entry name" value="FTP1"/>
</dbReference>
<dbReference type="Proteomes" id="UP001314229">
    <property type="component" value="Unassembled WGS sequence"/>
</dbReference>
<dbReference type="SUPFAM" id="SSF49785">
    <property type="entry name" value="Galactose-binding domain-like"/>
    <property type="match status" value="2"/>
</dbReference>
<evidence type="ECO:0000313" key="9">
    <source>
        <dbReference type="EMBL" id="CAK6977581.1"/>
    </source>
</evidence>
<evidence type="ECO:0000256" key="7">
    <source>
        <dbReference type="ARBA" id="ARBA00023157"/>
    </source>
</evidence>
<proteinExistence type="inferred from homology"/>
<dbReference type="InterPro" id="IPR016186">
    <property type="entry name" value="C-type_lectin-like/link_sf"/>
</dbReference>
<dbReference type="GO" id="GO:0042806">
    <property type="term" value="F:fucose binding"/>
    <property type="evidence" value="ECO:0007669"/>
    <property type="project" value="UniProtKB-ARBA"/>
</dbReference>
<name>A0AAV1Q4R0_SCOSC</name>
<dbReference type="GO" id="GO:0001868">
    <property type="term" value="P:regulation of complement activation, lectin pathway"/>
    <property type="evidence" value="ECO:0007669"/>
    <property type="project" value="UniProtKB-ARBA"/>
</dbReference>
<dbReference type="EMBL" id="CAWUFR010000416">
    <property type="protein sequence ID" value="CAK6977581.1"/>
    <property type="molecule type" value="Genomic_DNA"/>
</dbReference>
<evidence type="ECO:0000256" key="1">
    <source>
        <dbReference type="ARBA" id="ARBA00002219"/>
    </source>
</evidence>
<dbReference type="PANTHER" id="PTHR45713">
    <property type="entry name" value="FTP DOMAIN-CONTAINING PROTEIN"/>
    <property type="match status" value="1"/>
</dbReference>
<dbReference type="Pfam" id="PF22633">
    <property type="entry name" value="F5_F8_type_C_2"/>
    <property type="match status" value="1"/>
</dbReference>
<protein>
    <submittedName>
        <fullName evidence="9">Uncharacterized protein LOC121889964</fullName>
    </submittedName>
</protein>
<dbReference type="GO" id="GO:0046872">
    <property type="term" value="F:metal ion binding"/>
    <property type="evidence" value="ECO:0007669"/>
    <property type="project" value="UniProtKB-KW"/>
</dbReference>
<keyword evidence="7" id="KW-1015">Disulfide bond</keyword>
<dbReference type="PROSITE" id="PS50041">
    <property type="entry name" value="C_TYPE_LECTIN_2"/>
    <property type="match status" value="1"/>
</dbReference>
<evidence type="ECO:0000256" key="3">
    <source>
        <dbReference type="ARBA" id="ARBA00011233"/>
    </source>
</evidence>
<sequence length="422" mass="47413">MAIDESPGSRGTKNTCASVPLQDNPWWRVDLRSIYRITGVAIFSLGDCCSEELNHAEIRIGFRNDTNNQRCAVISTTKGQTQYTYQCGIMDGRFVHVVLPGLKKTLTICEIYVYGSVLENVALRGIASQSSRRWRTAGFASSVLDGNMITTCSETEDKPGQWVKVDLLVPYKVTIIQLALKKSCYVDKVLLDNSSCLVIPSEVQDLVTVDCGGTEGRYVTVMLPDNPPLVCEVEVYSTWKNAMNKVPQRPDPSGHCPFSYCSREYVLIQDQPMTWFEAQTYCRKGYTDLATINNVQDMNKAAEKMANGLTDFWIGLHEDAGTWKWSDGSESSFRYCLEGQPNSLGKDPNCARVNGDKWSAKSCNTKSMFLCYYYKKKSLVRIQSDFDMSDPVVQQQILTQLEAEMKKKGISDFKIRWKTSGG</sequence>
<evidence type="ECO:0000256" key="5">
    <source>
        <dbReference type="ARBA" id="ARBA00022734"/>
    </source>
</evidence>
<keyword evidence="4" id="KW-0479">Metal-binding</keyword>
<reference evidence="9 10" key="1">
    <citation type="submission" date="2024-01" db="EMBL/GenBank/DDBJ databases">
        <authorList>
            <person name="Alioto T."/>
            <person name="Alioto T."/>
            <person name="Gomez Garrido J."/>
        </authorList>
    </citation>
    <scope>NUCLEOTIDE SEQUENCE [LARGE SCALE GENOMIC DNA]</scope>
</reference>
<comment type="caution">
    <text evidence="9">The sequence shown here is derived from an EMBL/GenBank/DDBJ whole genome shotgun (WGS) entry which is preliminary data.</text>
</comment>
<organism evidence="9 10">
    <name type="scientific">Scomber scombrus</name>
    <name type="common">Atlantic mackerel</name>
    <name type="synonym">Scomber vernalis</name>
    <dbReference type="NCBI Taxonomy" id="13677"/>
    <lineage>
        <taxon>Eukaryota</taxon>
        <taxon>Metazoa</taxon>
        <taxon>Chordata</taxon>
        <taxon>Craniata</taxon>
        <taxon>Vertebrata</taxon>
        <taxon>Euteleostomi</taxon>
        <taxon>Actinopterygii</taxon>
        <taxon>Neopterygii</taxon>
        <taxon>Teleostei</taxon>
        <taxon>Neoteleostei</taxon>
        <taxon>Acanthomorphata</taxon>
        <taxon>Pelagiaria</taxon>
        <taxon>Scombriformes</taxon>
        <taxon>Scombridae</taxon>
        <taxon>Scomber</taxon>
    </lineage>
</organism>
<dbReference type="InterPro" id="IPR001304">
    <property type="entry name" value="C-type_lectin-like"/>
</dbReference>
<evidence type="ECO:0000313" key="10">
    <source>
        <dbReference type="Proteomes" id="UP001314229"/>
    </source>
</evidence>
<dbReference type="SUPFAM" id="SSF56436">
    <property type="entry name" value="C-type lectin-like"/>
    <property type="match status" value="1"/>
</dbReference>
<comment type="subunit">
    <text evidence="3">Homotrimer.</text>
</comment>
<dbReference type="InterPro" id="IPR051941">
    <property type="entry name" value="BG_Antigen-Binding_Lectin"/>
</dbReference>
<dbReference type="InterPro" id="IPR016187">
    <property type="entry name" value="CTDL_fold"/>
</dbReference>
<dbReference type="GO" id="GO:0010185">
    <property type="term" value="P:regulation of cellular defense response"/>
    <property type="evidence" value="ECO:0007669"/>
    <property type="project" value="UniProtKB-ARBA"/>
</dbReference>
<evidence type="ECO:0000256" key="2">
    <source>
        <dbReference type="ARBA" id="ARBA00010147"/>
    </source>
</evidence>
<comment type="similarity">
    <text evidence="2">Belongs to the fucolectin family.</text>
</comment>
<dbReference type="Gene3D" id="3.10.100.10">
    <property type="entry name" value="Mannose-Binding Protein A, subunit A"/>
    <property type="match status" value="1"/>
</dbReference>
<feature type="domain" description="C-type lectin" evidence="8">
    <location>
        <begin position="260"/>
        <end position="372"/>
    </location>
</feature>
<dbReference type="SMART" id="SM00034">
    <property type="entry name" value="CLECT"/>
    <property type="match status" value="1"/>
</dbReference>
<gene>
    <name evidence="9" type="ORF">FSCOSCO3_A007013</name>
</gene>
<evidence type="ECO:0000256" key="6">
    <source>
        <dbReference type="ARBA" id="ARBA00022837"/>
    </source>
</evidence>